<organism evidence="12 13">
    <name type="scientific">Rhizoctonia solani</name>
    <dbReference type="NCBI Taxonomy" id="456999"/>
    <lineage>
        <taxon>Eukaryota</taxon>
        <taxon>Fungi</taxon>
        <taxon>Dikarya</taxon>
        <taxon>Basidiomycota</taxon>
        <taxon>Agaricomycotina</taxon>
        <taxon>Agaricomycetes</taxon>
        <taxon>Cantharellales</taxon>
        <taxon>Ceratobasidiaceae</taxon>
        <taxon>Rhizoctonia</taxon>
    </lineage>
</organism>
<keyword evidence="8 10" id="KW-0503">Monooxygenase</keyword>
<evidence type="ECO:0000256" key="8">
    <source>
        <dbReference type="ARBA" id="ARBA00023033"/>
    </source>
</evidence>
<evidence type="ECO:0000256" key="10">
    <source>
        <dbReference type="RuleBase" id="RU000461"/>
    </source>
</evidence>
<evidence type="ECO:0000313" key="12">
    <source>
        <dbReference type="EMBL" id="CAE6478663.1"/>
    </source>
</evidence>
<comment type="similarity">
    <text evidence="3 10">Belongs to the cytochrome P450 family.</text>
</comment>
<dbReference type="PROSITE" id="PS00086">
    <property type="entry name" value="CYTOCHROME_P450"/>
    <property type="match status" value="1"/>
</dbReference>
<comment type="caution">
    <text evidence="12">The sequence shown here is derived from an EMBL/GenBank/DDBJ whole genome shotgun (WGS) entry which is preliminary data.</text>
</comment>
<evidence type="ECO:0000313" key="13">
    <source>
        <dbReference type="Proteomes" id="UP000663840"/>
    </source>
</evidence>
<keyword evidence="7 9" id="KW-0408">Iron</keyword>
<keyword evidence="11" id="KW-1133">Transmembrane helix</keyword>
<dbReference type="InterPro" id="IPR002401">
    <property type="entry name" value="Cyt_P450_E_grp-I"/>
</dbReference>
<dbReference type="GO" id="GO:0016705">
    <property type="term" value="F:oxidoreductase activity, acting on paired donors, with incorporation or reduction of molecular oxygen"/>
    <property type="evidence" value="ECO:0007669"/>
    <property type="project" value="InterPro"/>
</dbReference>
<name>A0A8H3H2F5_9AGAM</name>
<comment type="cofactor">
    <cofactor evidence="1 9">
        <name>heme</name>
        <dbReference type="ChEBI" id="CHEBI:30413"/>
    </cofactor>
</comment>
<evidence type="ECO:0000256" key="2">
    <source>
        <dbReference type="ARBA" id="ARBA00005179"/>
    </source>
</evidence>
<protein>
    <recommendedName>
        <fullName evidence="14">O-methylsterigmatocystin oxidoreductase</fullName>
    </recommendedName>
</protein>
<dbReference type="PRINTS" id="PR00463">
    <property type="entry name" value="EP450I"/>
</dbReference>
<evidence type="ECO:0000256" key="6">
    <source>
        <dbReference type="ARBA" id="ARBA00023002"/>
    </source>
</evidence>
<evidence type="ECO:0000256" key="7">
    <source>
        <dbReference type="ARBA" id="ARBA00023004"/>
    </source>
</evidence>
<dbReference type="PANTHER" id="PTHR46300:SF7">
    <property type="entry name" value="P450, PUTATIVE (EUROFUNG)-RELATED"/>
    <property type="match status" value="1"/>
</dbReference>
<feature type="binding site" description="axial binding residue" evidence="9">
    <location>
        <position position="478"/>
    </location>
    <ligand>
        <name>heme</name>
        <dbReference type="ChEBI" id="CHEBI:30413"/>
    </ligand>
    <ligandPart>
        <name>Fe</name>
        <dbReference type="ChEBI" id="CHEBI:18248"/>
    </ligandPart>
</feature>
<dbReference type="InterPro" id="IPR036396">
    <property type="entry name" value="Cyt_P450_sf"/>
</dbReference>
<dbReference type="GO" id="GO:0020037">
    <property type="term" value="F:heme binding"/>
    <property type="evidence" value="ECO:0007669"/>
    <property type="project" value="InterPro"/>
</dbReference>
<sequence length="551" mass="62287">MTSINFYLFIPFALLCMVLVWSWLTLRTFNRHAPLPPSPPSDPLIGHMRILMSTSDISKEYSRWSKVLRSDIISFNLLGETIIVLNSSDAAEDLLSKRSSIYSDRPRASTTMATSDRLVGWGNNTGIIRYGERWRAQRRMTHELLHKRASEELWPSIIKNSRLALEQLLDKPDEFESHLRRMAGSSIIKSVYGYEATASNDALFEAVSQAVQGFSQAVLASSTHTATLLSNLIVRTDIVKKYVSSDFYVNLFPWMQYIPAWFPGAQWKRKALAWREQTDQMLNIPYNWTRDKMESGTAPPSMLSRLLGSYRKELSDEEKNITLWAAGTLFGALRPFNTCIVQNEAGTDTTVASSLIFVMAMAMHPEVQTRAQAEIDSVLGGSRLPEMDDRQSMPYVHAIVKEVLRWRSVLPLGTPHASIEEDFYQGYRIPKGATIIPNQWAMSNDKRVYSNPERFDPSRYLDTSVPEAPAFGFGRRSCPGIHFAQAALFMVASGMLACFDISPKKDSEGHPIPLTATMGQNTITSQPLPFKVDIKARSEKHEQLLREWADM</sequence>
<evidence type="ECO:0000256" key="5">
    <source>
        <dbReference type="ARBA" id="ARBA00022723"/>
    </source>
</evidence>
<dbReference type="Gene3D" id="1.10.630.10">
    <property type="entry name" value="Cytochrome P450"/>
    <property type="match status" value="1"/>
</dbReference>
<dbReference type="Pfam" id="PF00067">
    <property type="entry name" value="p450"/>
    <property type="match status" value="1"/>
</dbReference>
<keyword evidence="5 9" id="KW-0479">Metal-binding</keyword>
<evidence type="ECO:0000256" key="3">
    <source>
        <dbReference type="ARBA" id="ARBA00010617"/>
    </source>
</evidence>
<evidence type="ECO:0000256" key="4">
    <source>
        <dbReference type="ARBA" id="ARBA00022617"/>
    </source>
</evidence>
<accession>A0A8H3H2F5</accession>
<dbReference type="GO" id="GO:0005506">
    <property type="term" value="F:iron ion binding"/>
    <property type="evidence" value="ECO:0007669"/>
    <property type="project" value="InterPro"/>
</dbReference>
<feature type="transmembrane region" description="Helical" evidence="11">
    <location>
        <begin position="6"/>
        <end position="26"/>
    </location>
</feature>
<evidence type="ECO:0000256" key="11">
    <source>
        <dbReference type="SAM" id="Phobius"/>
    </source>
</evidence>
<dbReference type="CDD" id="cd11065">
    <property type="entry name" value="CYP64-like"/>
    <property type="match status" value="1"/>
</dbReference>
<reference evidence="12" key="1">
    <citation type="submission" date="2021-01" db="EMBL/GenBank/DDBJ databases">
        <authorList>
            <person name="Kaushik A."/>
        </authorList>
    </citation>
    <scope>NUCLEOTIDE SEQUENCE</scope>
    <source>
        <strain evidence="12">AG1-1A</strain>
    </source>
</reference>
<dbReference type="EMBL" id="CAJMWR010004004">
    <property type="protein sequence ID" value="CAE6478663.1"/>
    <property type="molecule type" value="Genomic_DNA"/>
</dbReference>
<evidence type="ECO:0008006" key="14">
    <source>
        <dbReference type="Google" id="ProtNLM"/>
    </source>
</evidence>
<dbReference type="InterPro" id="IPR050364">
    <property type="entry name" value="Cytochrome_P450_fung"/>
</dbReference>
<proteinExistence type="inferred from homology"/>
<evidence type="ECO:0000256" key="1">
    <source>
        <dbReference type="ARBA" id="ARBA00001971"/>
    </source>
</evidence>
<dbReference type="Proteomes" id="UP000663840">
    <property type="component" value="Unassembled WGS sequence"/>
</dbReference>
<dbReference type="AlphaFoldDB" id="A0A8H3H2F5"/>
<dbReference type="GO" id="GO:0004497">
    <property type="term" value="F:monooxygenase activity"/>
    <property type="evidence" value="ECO:0007669"/>
    <property type="project" value="UniProtKB-KW"/>
</dbReference>
<dbReference type="SUPFAM" id="SSF48264">
    <property type="entry name" value="Cytochrome P450"/>
    <property type="match status" value="1"/>
</dbReference>
<dbReference type="InterPro" id="IPR017972">
    <property type="entry name" value="Cyt_P450_CS"/>
</dbReference>
<keyword evidence="6 10" id="KW-0560">Oxidoreductase</keyword>
<dbReference type="PANTHER" id="PTHR46300">
    <property type="entry name" value="P450, PUTATIVE (EUROFUNG)-RELATED-RELATED"/>
    <property type="match status" value="1"/>
</dbReference>
<gene>
    <name evidence="12" type="ORF">RDB_LOCUS128887</name>
</gene>
<comment type="pathway">
    <text evidence="2">Secondary metabolite biosynthesis.</text>
</comment>
<keyword evidence="4 9" id="KW-0349">Heme</keyword>
<keyword evidence="11" id="KW-0812">Transmembrane</keyword>
<evidence type="ECO:0000256" key="9">
    <source>
        <dbReference type="PIRSR" id="PIRSR602401-1"/>
    </source>
</evidence>
<keyword evidence="11" id="KW-0472">Membrane</keyword>
<dbReference type="PRINTS" id="PR00385">
    <property type="entry name" value="P450"/>
</dbReference>
<dbReference type="InterPro" id="IPR001128">
    <property type="entry name" value="Cyt_P450"/>
</dbReference>